<dbReference type="SUPFAM" id="SSF47576">
    <property type="entry name" value="Calponin-homology domain, CH-domain"/>
    <property type="match status" value="1"/>
</dbReference>
<dbReference type="PANTHER" id="PTHR23167:SF37">
    <property type="entry name" value="SMOOTHELIN-LIKE PROTEIN 2"/>
    <property type="match status" value="1"/>
</dbReference>
<accession>A0ABQ9V7F0</accession>
<evidence type="ECO:0000313" key="3">
    <source>
        <dbReference type="Proteomes" id="UP001266305"/>
    </source>
</evidence>
<dbReference type="InterPro" id="IPR036872">
    <property type="entry name" value="CH_dom_sf"/>
</dbReference>
<reference evidence="2 3" key="1">
    <citation type="submission" date="2023-05" db="EMBL/GenBank/DDBJ databases">
        <title>B98-5 Cell Line De Novo Hybrid Assembly: An Optical Mapping Approach.</title>
        <authorList>
            <person name="Kananen K."/>
            <person name="Auerbach J.A."/>
            <person name="Kautto E."/>
            <person name="Blachly J.S."/>
        </authorList>
    </citation>
    <scope>NUCLEOTIDE SEQUENCE [LARGE SCALE GENOMIC DNA]</scope>
    <source>
        <strain evidence="2">B95-8</strain>
        <tissue evidence="2">Cell line</tissue>
    </source>
</reference>
<sequence length="73" mass="8397">MASTSSIKQILLEWCHSKMLGYQHVDLQNFSSWSDGMAFCALVHAFFPNTFDYNSLSPTQWQKNFELAFTVAE</sequence>
<dbReference type="Proteomes" id="UP001266305">
    <property type="component" value="Unassembled WGS sequence"/>
</dbReference>
<comment type="caution">
    <text evidence="2">The sequence shown here is derived from an EMBL/GenBank/DDBJ whole genome shotgun (WGS) entry which is preliminary data.</text>
</comment>
<dbReference type="Gene3D" id="1.10.418.10">
    <property type="entry name" value="Calponin-like domain"/>
    <property type="match status" value="1"/>
</dbReference>
<keyword evidence="3" id="KW-1185">Reference proteome</keyword>
<dbReference type="InterPro" id="IPR050540">
    <property type="entry name" value="F-actin_Monoox_Mical"/>
</dbReference>
<evidence type="ECO:0000313" key="2">
    <source>
        <dbReference type="EMBL" id="KAK2105100.1"/>
    </source>
</evidence>
<evidence type="ECO:0000259" key="1">
    <source>
        <dbReference type="PROSITE" id="PS50021"/>
    </source>
</evidence>
<dbReference type="Pfam" id="PF00307">
    <property type="entry name" value="CH"/>
    <property type="match status" value="1"/>
</dbReference>
<proteinExistence type="predicted"/>
<dbReference type="PROSITE" id="PS50021">
    <property type="entry name" value="CH"/>
    <property type="match status" value="1"/>
</dbReference>
<name>A0ABQ9V7F0_SAGOE</name>
<dbReference type="InterPro" id="IPR001715">
    <property type="entry name" value="CH_dom"/>
</dbReference>
<dbReference type="PANTHER" id="PTHR23167">
    <property type="entry name" value="CALPONIN HOMOLOGY DOMAIN-CONTAINING PROTEIN DDB_G0272472-RELATED"/>
    <property type="match status" value="1"/>
</dbReference>
<protein>
    <submittedName>
        <fullName evidence="2">Smoothelin-like protein 2</fullName>
    </submittedName>
</protein>
<organism evidence="2 3">
    <name type="scientific">Saguinus oedipus</name>
    <name type="common">Cotton-top tamarin</name>
    <name type="synonym">Oedipomidas oedipus</name>
    <dbReference type="NCBI Taxonomy" id="9490"/>
    <lineage>
        <taxon>Eukaryota</taxon>
        <taxon>Metazoa</taxon>
        <taxon>Chordata</taxon>
        <taxon>Craniata</taxon>
        <taxon>Vertebrata</taxon>
        <taxon>Euteleostomi</taxon>
        <taxon>Mammalia</taxon>
        <taxon>Eutheria</taxon>
        <taxon>Euarchontoglires</taxon>
        <taxon>Primates</taxon>
        <taxon>Haplorrhini</taxon>
        <taxon>Platyrrhini</taxon>
        <taxon>Cebidae</taxon>
        <taxon>Callitrichinae</taxon>
        <taxon>Saguinus</taxon>
    </lineage>
</organism>
<feature type="domain" description="Calponin-homology (CH)" evidence="1">
    <location>
        <begin position="5"/>
        <end position="73"/>
    </location>
</feature>
<dbReference type="EMBL" id="JASSZA010000007">
    <property type="protein sequence ID" value="KAK2105100.1"/>
    <property type="molecule type" value="Genomic_DNA"/>
</dbReference>
<gene>
    <name evidence="2" type="primary">SMTNL2_2</name>
    <name evidence="2" type="ORF">P7K49_014614</name>
</gene>